<evidence type="ECO:0000259" key="2">
    <source>
        <dbReference type="Pfam" id="PF01705"/>
    </source>
</evidence>
<dbReference type="EMBL" id="BTSY01000004">
    <property type="protein sequence ID" value="GMT23560.1"/>
    <property type="molecule type" value="Genomic_DNA"/>
</dbReference>
<keyword evidence="1" id="KW-0732">Signal</keyword>
<keyword evidence="4" id="KW-1185">Reference proteome</keyword>
<proteinExistence type="predicted"/>
<feature type="chain" id="PRO_5043360868" description="CX domain-containing protein" evidence="1">
    <location>
        <begin position="22"/>
        <end position="204"/>
    </location>
</feature>
<evidence type="ECO:0000313" key="4">
    <source>
        <dbReference type="Proteomes" id="UP001432322"/>
    </source>
</evidence>
<name>A0AAV5VYJ9_9BILA</name>
<dbReference type="InterPro" id="IPR002619">
    <property type="entry name" value="CX"/>
</dbReference>
<feature type="domain" description="CX" evidence="2">
    <location>
        <begin position="138"/>
        <end position="185"/>
    </location>
</feature>
<evidence type="ECO:0000256" key="1">
    <source>
        <dbReference type="SAM" id="SignalP"/>
    </source>
</evidence>
<comment type="caution">
    <text evidence="3">The sequence shown here is derived from an EMBL/GenBank/DDBJ whole genome shotgun (WGS) entry which is preliminary data.</text>
</comment>
<dbReference type="Pfam" id="PF01705">
    <property type="entry name" value="CX"/>
    <property type="match status" value="1"/>
</dbReference>
<protein>
    <recommendedName>
        <fullName evidence="2">CX domain-containing protein</fullName>
    </recommendedName>
</protein>
<gene>
    <name evidence="3" type="ORF">PFISCL1PPCAC_14857</name>
</gene>
<accession>A0AAV5VYJ9</accession>
<reference evidence="3" key="1">
    <citation type="submission" date="2023-10" db="EMBL/GenBank/DDBJ databases">
        <title>Genome assembly of Pristionchus species.</title>
        <authorList>
            <person name="Yoshida K."/>
            <person name="Sommer R.J."/>
        </authorList>
    </citation>
    <scope>NUCLEOTIDE SEQUENCE</scope>
    <source>
        <strain evidence="3">RS5133</strain>
    </source>
</reference>
<dbReference type="Proteomes" id="UP001432322">
    <property type="component" value="Unassembled WGS sequence"/>
</dbReference>
<evidence type="ECO:0000313" key="3">
    <source>
        <dbReference type="EMBL" id="GMT23560.1"/>
    </source>
</evidence>
<feature type="signal peptide" evidence="1">
    <location>
        <begin position="1"/>
        <end position="21"/>
    </location>
</feature>
<feature type="non-terminal residue" evidence="3">
    <location>
        <position position="204"/>
    </location>
</feature>
<organism evidence="3 4">
    <name type="scientific">Pristionchus fissidentatus</name>
    <dbReference type="NCBI Taxonomy" id="1538716"/>
    <lineage>
        <taxon>Eukaryota</taxon>
        <taxon>Metazoa</taxon>
        <taxon>Ecdysozoa</taxon>
        <taxon>Nematoda</taxon>
        <taxon>Chromadorea</taxon>
        <taxon>Rhabditida</taxon>
        <taxon>Rhabditina</taxon>
        <taxon>Diplogasteromorpha</taxon>
        <taxon>Diplogasteroidea</taxon>
        <taxon>Neodiplogasteridae</taxon>
        <taxon>Pristionchus</taxon>
    </lineage>
</organism>
<dbReference type="AlphaFoldDB" id="A0AAV5VYJ9"/>
<sequence>MRTQSIFFLLFILHSNSSVTSVDITELLENKIYNTLVKSTQRTKINSTAVKQRMKSFNTSVNVNGISYSFKPESLGYATFRHPEDIDYSSYNQSCLSNWRTKYNESVEECIENTVNSNEQQLCAYHFPNVDDCDIKDTRKWQCDYLSLFHNPGKMEGVVFPDGRRIVIVRWDCSGNLDCCSTGCCFTSPTPPPINIPRPTTVSP</sequence>